<accession>A0A0V0RF25</accession>
<protein>
    <recommendedName>
        <fullName evidence="4">PH domain-containing protein</fullName>
    </recommendedName>
</protein>
<comment type="caution">
    <text evidence="2">The sequence shown here is derived from an EMBL/GenBank/DDBJ whole genome shotgun (WGS) entry which is preliminary data.</text>
</comment>
<dbReference type="AlphaFoldDB" id="A0A0V0RF25"/>
<evidence type="ECO:0000313" key="3">
    <source>
        <dbReference type="Proteomes" id="UP000054630"/>
    </source>
</evidence>
<evidence type="ECO:0000256" key="1">
    <source>
        <dbReference type="SAM" id="MobiDB-lite"/>
    </source>
</evidence>
<evidence type="ECO:0000313" key="2">
    <source>
        <dbReference type="EMBL" id="KRX13097.1"/>
    </source>
</evidence>
<keyword evidence="3" id="KW-1185">Reference proteome</keyword>
<feature type="region of interest" description="Disordered" evidence="1">
    <location>
        <begin position="43"/>
        <end position="66"/>
    </location>
</feature>
<gene>
    <name evidence="2" type="ORF">T07_7143</name>
</gene>
<sequence>MHPKIVAEKKYFFKCGTRNEIWLWVVKLRSTIQKITSEDEVRHQLDNSQESRASQSMVNKEKRLCF</sequence>
<feature type="compositionally biased region" description="Polar residues" evidence="1">
    <location>
        <begin position="46"/>
        <end position="58"/>
    </location>
</feature>
<reference evidence="2 3" key="1">
    <citation type="submission" date="2015-01" db="EMBL/GenBank/DDBJ databases">
        <title>Evolution of Trichinella species and genotypes.</title>
        <authorList>
            <person name="Korhonen P.K."/>
            <person name="Edoardo P."/>
            <person name="Giuseppe L.R."/>
            <person name="Gasser R.B."/>
        </authorList>
    </citation>
    <scope>NUCLEOTIDE SEQUENCE [LARGE SCALE GENOMIC DNA]</scope>
    <source>
        <strain evidence="2">ISS37</strain>
    </source>
</reference>
<organism evidence="2 3">
    <name type="scientific">Trichinella nelsoni</name>
    <dbReference type="NCBI Taxonomy" id="6336"/>
    <lineage>
        <taxon>Eukaryota</taxon>
        <taxon>Metazoa</taxon>
        <taxon>Ecdysozoa</taxon>
        <taxon>Nematoda</taxon>
        <taxon>Enoplea</taxon>
        <taxon>Dorylaimia</taxon>
        <taxon>Trichinellida</taxon>
        <taxon>Trichinellidae</taxon>
        <taxon>Trichinella</taxon>
    </lineage>
</organism>
<proteinExistence type="predicted"/>
<dbReference type="Proteomes" id="UP000054630">
    <property type="component" value="Unassembled WGS sequence"/>
</dbReference>
<name>A0A0V0RF25_9BILA</name>
<evidence type="ECO:0008006" key="4">
    <source>
        <dbReference type="Google" id="ProtNLM"/>
    </source>
</evidence>
<dbReference type="EMBL" id="JYDL01000223">
    <property type="protein sequence ID" value="KRX13097.1"/>
    <property type="molecule type" value="Genomic_DNA"/>
</dbReference>